<keyword evidence="9" id="KW-0833">Ubl conjugation pathway</keyword>
<dbReference type="SUPFAM" id="SSF57850">
    <property type="entry name" value="RING/U-box"/>
    <property type="match status" value="1"/>
</dbReference>
<evidence type="ECO:0000256" key="11">
    <source>
        <dbReference type="ARBA" id="ARBA00022989"/>
    </source>
</evidence>
<keyword evidence="10" id="KW-0862">Zinc</keyword>
<evidence type="ECO:0000259" key="17">
    <source>
        <dbReference type="PROSITE" id="PS50089"/>
    </source>
</evidence>
<evidence type="ECO:0000256" key="15">
    <source>
        <dbReference type="SAM" id="MobiDB-lite"/>
    </source>
</evidence>
<dbReference type="CDD" id="cd16461">
    <property type="entry name" value="RING-H2_EL5-like"/>
    <property type="match status" value="1"/>
</dbReference>
<feature type="transmembrane region" description="Helical" evidence="16">
    <location>
        <begin position="34"/>
        <end position="56"/>
    </location>
</feature>
<evidence type="ECO:0000256" key="8">
    <source>
        <dbReference type="ARBA" id="ARBA00022771"/>
    </source>
</evidence>
<accession>A0ABD2RMB9</accession>
<evidence type="ECO:0000256" key="10">
    <source>
        <dbReference type="ARBA" id="ARBA00022833"/>
    </source>
</evidence>
<dbReference type="GO" id="GO:0016020">
    <property type="term" value="C:membrane"/>
    <property type="evidence" value="ECO:0007669"/>
    <property type="project" value="UniProtKB-SubCell"/>
</dbReference>
<evidence type="ECO:0000256" key="3">
    <source>
        <dbReference type="ARBA" id="ARBA00004906"/>
    </source>
</evidence>
<dbReference type="FunFam" id="3.30.40.10:FF:000836">
    <property type="entry name" value="RING-H2 finger protein ATL40"/>
    <property type="match status" value="1"/>
</dbReference>
<reference evidence="18 19" key="1">
    <citation type="submission" date="2024-05" db="EMBL/GenBank/DDBJ databases">
        <title>De novo assembly of an allotetraploid wild potato.</title>
        <authorList>
            <person name="Hosaka A.J."/>
        </authorList>
    </citation>
    <scope>NUCLEOTIDE SEQUENCE [LARGE SCALE GENOMIC DNA]</scope>
    <source>
        <tissue evidence="18">Young leaves</tissue>
    </source>
</reference>
<proteinExistence type="inferred from homology"/>
<evidence type="ECO:0000256" key="12">
    <source>
        <dbReference type="ARBA" id="ARBA00023136"/>
    </source>
</evidence>
<dbReference type="PANTHER" id="PTHR45768:SF34">
    <property type="entry name" value="RING-H2 FINGER PROTEIN ATL64"/>
    <property type="match status" value="1"/>
</dbReference>
<dbReference type="InterPro" id="IPR001841">
    <property type="entry name" value="Znf_RING"/>
</dbReference>
<evidence type="ECO:0000256" key="4">
    <source>
        <dbReference type="ARBA" id="ARBA00012483"/>
    </source>
</evidence>
<evidence type="ECO:0000256" key="14">
    <source>
        <dbReference type="PROSITE-ProRule" id="PRU00175"/>
    </source>
</evidence>
<evidence type="ECO:0000256" key="6">
    <source>
        <dbReference type="ARBA" id="ARBA00022692"/>
    </source>
</evidence>
<dbReference type="PROSITE" id="PS50089">
    <property type="entry name" value="ZF_RING_2"/>
    <property type="match status" value="1"/>
</dbReference>
<feature type="domain" description="RING-type" evidence="17">
    <location>
        <begin position="116"/>
        <end position="158"/>
    </location>
</feature>
<evidence type="ECO:0000256" key="1">
    <source>
        <dbReference type="ARBA" id="ARBA00000900"/>
    </source>
</evidence>
<organism evidence="18 19">
    <name type="scientific">Solanum stoloniferum</name>
    <dbReference type="NCBI Taxonomy" id="62892"/>
    <lineage>
        <taxon>Eukaryota</taxon>
        <taxon>Viridiplantae</taxon>
        <taxon>Streptophyta</taxon>
        <taxon>Embryophyta</taxon>
        <taxon>Tracheophyta</taxon>
        <taxon>Spermatophyta</taxon>
        <taxon>Magnoliopsida</taxon>
        <taxon>eudicotyledons</taxon>
        <taxon>Gunneridae</taxon>
        <taxon>Pentapetalae</taxon>
        <taxon>asterids</taxon>
        <taxon>lamiids</taxon>
        <taxon>Solanales</taxon>
        <taxon>Solanaceae</taxon>
        <taxon>Solanoideae</taxon>
        <taxon>Solaneae</taxon>
        <taxon>Solanum</taxon>
    </lineage>
</organism>
<feature type="compositionally biased region" description="Polar residues" evidence="15">
    <location>
        <begin position="199"/>
        <end position="213"/>
    </location>
</feature>
<evidence type="ECO:0000256" key="7">
    <source>
        <dbReference type="ARBA" id="ARBA00022723"/>
    </source>
</evidence>
<evidence type="ECO:0000313" key="19">
    <source>
        <dbReference type="Proteomes" id="UP001627284"/>
    </source>
</evidence>
<feature type="non-terminal residue" evidence="18">
    <location>
        <position position="1"/>
    </location>
</feature>
<evidence type="ECO:0000256" key="5">
    <source>
        <dbReference type="ARBA" id="ARBA00022679"/>
    </source>
</evidence>
<comment type="caution">
    <text evidence="18">The sequence shown here is derived from an EMBL/GenBank/DDBJ whole genome shotgun (WGS) entry which is preliminary data.</text>
</comment>
<keyword evidence="11 16" id="KW-1133">Transmembrane helix</keyword>
<feature type="region of interest" description="Disordered" evidence="15">
    <location>
        <begin position="165"/>
        <end position="213"/>
    </location>
</feature>
<dbReference type="PANTHER" id="PTHR45768">
    <property type="entry name" value="E3 UBIQUITIN-PROTEIN LIGASE RNF13-LIKE"/>
    <property type="match status" value="1"/>
</dbReference>
<evidence type="ECO:0000256" key="2">
    <source>
        <dbReference type="ARBA" id="ARBA00004167"/>
    </source>
</evidence>
<evidence type="ECO:0000256" key="9">
    <source>
        <dbReference type="ARBA" id="ARBA00022786"/>
    </source>
</evidence>
<name>A0ABD2RMB9_9SOLN</name>
<dbReference type="InterPro" id="IPR013083">
    <property type="entry name" value="Znf_RING/FYVE/PHD"/>
</dbReference>
<comment type="catalytic activity">
    <reaction evidence="1">
        <text>S-ubiquitinyl-[E2 ubiquitin-conjugating enzyme]-L-cysteine + [acceptor protein]-L-lysine = [E2 ubiquitin-conjugating enzyme]-L-cysteine + N(6)-ubiquitinyl-[acceptor protein]-L-lysine.</text>
        <dbReference type="EC" id="2.3.2.27"/>
    </reaction>
</comment>
<keyword evidence="12 16" id="KW-0472">Membrane</keyword>
<comment type="similarity">
    <text evidence="13">Belongs to the RING-type zinc finger family. ATL subfamily.</text>
</comment>
<keyword evidence="8 14" id="KW-0863">Zinc-finger</keyword>
<keyword evidence="7" id="KW-0479">Metal-binding</keyword>
<dbReference type="GO" id="GO:0061630">
    <property type="term" value="F:ubiquitin protein ligase activity"/>
    <property type="evidence" value="ECO:0007669"/>
    <property type="project" value="UniProtKB-EC"/>
</dbReference>
<protein>
    <recommendedName>
        <fullName evidence="4">RING-type E3 ubiquitin transferase</fullName>
        <ecNumber evidence="4">2.3.2.27</ecNumber>
    </recommendedName>
</protein>
<dbReference type="Proteomes" id="UP001627284">
    <property type="component" value="Unassembled WGS sequence"/>
</dbReference>
<evidence type="ECO:0000256" key="16">
    <source>
        <dbReference type="SAM" id="Phobius"/>
    </source>
</evidence>
<evidence type="ECO:0000313" key="18">
    <source>
        <dbReference type="EMBL" id="KAL3333033.1"/>
    </source>
</evidence>
<evidence type="ECO:0000256" key="13">
    <source>
        <dbReference type="ARBA" id="ARBA00024209"/>
    </source>
</evidence>
<dbReference type="GO" id="GO:0008270">
    <property type="term" value="F:zinc ion binding"/>
    <property type="evidence" value="ECO:0007669"/>
    <property type="project" value="UniProtKB-KW"/>
</dbReference>
<gene>
    <name evidence="18" type="ORF">AABB24_033216</name>
</gene>
<comment type="pathway">
    <text evidence="3">Protein modification; protein ubiquitination.</text>
</comment>
<sequence length="250" mass="27825">LTKLHYITTTTMGFDDDDPPFFHRKNKYDLNSKIMITAIISLSIVIFFVTLLHVYARCVLRRQARHRAELQRVSIITSSALQVEPPKMGLDPSVIASLPVFILKQNDINQNNSIECTVCLSALEDGETVRNLPNCKHVFHAECIDKWFGSHSTCPICRTEAEPQLLQPEPREGVVGPTTPSAPPIQGGDPTNVEDCGLTQDSTSSSAKINGSSSRLSSFRKMISMEKSSRRLHVQFCGVEEGVINDLERQ</sequence>
<keyword evidence="5" id="KW-0808">Transferase</keyword>
<dbReference type="AlphaFoldDB" id="A0ABD2RMB9"/>
<dbReference type="EC" id="2.3.2.27" evidence="4"/>
<dbReference type="Gene3D" id="3.30.40.10">
    <property type="entry name" value="Zinc/RING finger domain, C3HC4 (zinc finger)"/>
    <property type="match status" value="1"/>
</dbReference>
<keyword evidence="6 16" id="KW-0812">Transmembrane</keyword>
<dbReference type="SMART" id="SM00184">
    <property type="entry name" value="RING"/>
    <property type="match status" value="1"/>
</dbReference>
<dbReference type="EMBL" id="JBJKTR010000019">
    <property type="protein sequence ID" value="KAL3333033.1"/>
    <property type="molecule type" value="Genomic_DNA"/>
</dbReference>
<keyword evidence="19" id="KW-1185">Reference proteome</keyword>
<dbReference type="Pfam" id="PF13639">
    <property type="entry name" value="zf-RING_2"/>
    <property type="match status" value="1"/>
</dbReference>
<comment type="subcellular location">
    <subcellularLocation>
        <location evidence="2">Membrane</location>
        <topology evidence="2">Single-pass membrane protein</topology>
    </subcellularLocation>
</comment>